<feature type="domain" description="Csp protease B prodomain" evidence="8">
    <location>
        <begin position="4"/>
        <end position="96"/>
    </location>
</feature>
<evidence type="ECO:0000256" key="6">
    <source>
        <dbReference type="PROSITE-ProRule" id="PRU01240"/>
    </source>
</evidence>
<dbReference type="InterPro" id="IPR000209">
    <property type="entry name" value="Peptidase_S8/S53_dom"/>
</dbReference>
<dbReference type="PRINTS" id="PR00723">
    <property type="entry name" value="SUBTILISIN"/>
</dbReference>
<feature type="domain" description="Peptidase S8/S53" evidence="7">
    <location>
        <begin position="124"/>
        <end position="305"/>
    </location>
</feature>
<comment type="caution">
    <text evidence="9">The sequence shown here is derived from an EMBL/GenBank/DDBJ whole genome shotgun (WGS) entry which is preliminary data.</text>
</comment>
<organism evidence="9 10">
    <name type="scientific">Bacteroides pectinophilus CAG:437</name>
    <dbReference type="NCBI Taxonomy" id="1263051"/>
    <lineage>
        <taxon>Bacteria</taxon>
        <taxon>Bacillati</taxon>
        <taxon>Bacillota</taxon>
        <taxon>Clostridia</taxon>
        <taxon>Eubacteriales</taxon>
    </lineage>
</organism>
<keyword evidence="2 6" id="KW-0645">Protease</keyword>
<reference evidence="9" key="1">
    <citation type="submission" date="2012-11" db="EMBL/GenBank/DDBJ databases">
        <title>Dependencies among metagenomic species, viruses, plasmids and units of genetic variation.</title>
        <authorList>
            <person name="Nielsen H.B."/>
            <person name="Almeida M."/>
            <person name="Juncker A.S."/>
            <person name="Rasmussen S."/>
            <person name="Li J."/>
            <person name="Sunagawa S."/>
            <person name="Plichta D."/>
            <person name="Gautier L."/>
            <person name="Le Chatelier E."/>
            <person name="Peletier E."/>
            <person name="Bonde I."/>
            <person name="Nielsen T."/>
            <person name="Manichanh C."/>
            <person name="Arumugam M."/>
            <person name="Batto J."/>
            <person name="Santos M.B.Q.D."/>
            <person name="Blom N."/>
            <person name="Borruel N."/>
            <person name="Burgdorf K.S."/>
            <person name="Boumezbeur F."/>
            <person name="Casellas F."/>
            <person name="Dore J."/>
            <person name="Guarner F."/>
            <person name="Hansen T."/>
            <person name="Hildebrand F."/>
            <person name="Kaas R.S."/>
            <person name="Kennedy S."/>
            <person name="Kristiansen K."/>
            <person name="Kultima J.R."/>
            <person name="Leonard P."/>
            <person name="Levenez F."/>
            <person name="Lund O."/>
            <person name="Moumen B."/>
            <person name="Le Paslier D."/>
            <person name="Pons N."/>
            <person name="Pedersen O."/>
            <person name="Prifti E."/>
            <person name="Qin J."/>
            <person name="Raes J."/>
            <person name="Tap J."/>
            <person name="Tims S."/>
            <person name="Ussery D.W."/>
            <person name="Yamada T."/>
            <person name="MetaHit consortium"/>
            <person name="Renault P."/>
            <person name="Sicheritz-Ponten T."/>
            <person name="Bork P."/>
            <person name="Wang J."/>
            <person name="Brunak S."/>
            <person name="Ehrlich S.D."/>
        </authorList>
    </citation>
    <scope>NUCLEOTIDE SEQUENCE [LARGE SCALE GENOMIC DNA]</scope>
</reference>
<dbReference type="EMBL" id="CBHH010000053">
    <property type="protein sequence ID" value="CDD58079.1"/>
    <property type="molecule type" value="Genomic_DNA"/>
</dbReference>
<keyword evidence="3 6" id="KW-0378">Hydrolase</keyword>
<gene>
    <name evidence="9" type="ORF">BN656_01927</name>
</gene>
<dbReference type="CDD" id="cd07478">
    <property type="entry name" value="Peptidases_S8_CspA-like"/>
    <property type="match status" value="1"/>
</dbReference>
<keyword evidence="4 6" id="KW-0720">Serine protease</keyword>
<comment type="similarity">
    <text evidence="1 6">Belongs to the peptidase S8 family.</text>
</comment>
<dbReference type="Gene3D" id="3.30.70.2980">
    <property type="match status" value="1"/>
</dbReference>
<evidence type="ECO:0000313" key="10">
    <source>
        <dbReference type="Proteomes" id="UP000018141"/>
    </source>
</evidence>
<evidence type="ECO:0000259" key="8">
    <source>
        <dbReference type="Pfam" id="PF18425"/>
    </source>
</evidence>
<dbReference type="GO" id="GO:0004252">
    <property type="term" value="F:serine-type endopeptidase activity"/>
    <property type="evidence" value="ECO:0007669"/>
    <property type="project" value="UniProtKB-UniRule"/>
</dbReference>
<dbReference type="Pfam" id="PF00082">
    <property type="entry name" value="Peptidase_S8"/>
    <property type="match status" value="2"/>
</dbReference>
<dbReference type="InterPro" id="IPR015500">
    <property type="entry name" value="Peptidase_S8_subtilisin-rel"/>
</dbReference>
<sequence>MNDQKIENLLNASLSVTSDERAKSVNLETGYNPSTRIWEIIVMYSSTKEAFAGVLAGYDNLSVIWLLGRFAIINTIQENIELLAGEPLVEFIEKPKRLYFEDAAGNTASCISAIQADNSINLRGKGVITGIIDTGIDYAAPAFRNSDGSTRILSIWDQTAVSSVGRVPDYGFGTEYSEDDINNSLNLSGTAGSSDSTFSVTDVSGHGTAVARIAAGNDGVAPESSIIFVKMGLAREDSFPRTTQLMCAIDYIIRKAVSYLMPVAINISFGSNYGDHTGTSLIETYINSVSYAWKNSICIGTGNEADAATHTSGILKTRPENIDLAISAYERNLNMQIWKQYWDRISISILSPAGRLFDLPDVTDSVIRIHTDNTTLLIYNGLPSPFAIMQEIYFDFIPDSEYIGSGIWRFILTPQKIISGEYNIWLPASAALNNATGFLAPNSEKTFTIPSTASRAISVGAYNSSNNSYAAFSGRGYSLTGAGFALAKPDICAPGVSINAGGRTFTGTSFATPFVTGSAAIMMEWGIVRGNDPFLYGEKLKAYLINGAKPLPGYKEVPNASTGWGALCTRSSLPL</sequence>
<dbReference type="InterPro" id="IPR017310">
    <property type="entry name" value="Pept_S8A_subtilisin_clostridia"/>
</dbReference>
<dbReference type="InterPro" id="IPR041365">
    <property type="entry name" value="CspB_prodomain"/>
</dbReference>
<evidence type="ECO:0000256" key="3">
    <source>
        <dbReference type="ARBA" id="ARBA00022801"/>
    </source>
</evidence>
<evidence type="ECO:0000256" key="4">
    <source>
        <dbReference type="ARBA" id="ARBA00022825"/>
    </source>
</evidence>
<evidence type="ECO:0008006" key="11">
    <source>
        <dbReference type="Google" id="ProtNLM"/>
    </source>
</evidence>
<evidence type="ECO:0000256" key="2">
    <source>
        <dbReference type="ARBA" id="ARBA00022670"/>
    </source>
</evidence>
<accession>R7B2C3</accession>
<dbReference type="AlphaFoldDB" id="R7B2C3"/>
<dbReference type="GO" id="GO:0006508">
    <property type="term" value="P:proteolysis"/>
    <property type="evidence" value="ECO:0007669"/>
    <property type="project" value="UniProtKB-KW"/>
</dbReference>
<dbReference type="PROSITE" id="PS51892">
    <property type="entry name" value="SUBTILASE"/>
    <property type="match status" value="1"/>
</dbReference>
<dbReference type="Gene3D" id="2.60.120.1290">
    <property type="match status" value="1"/>
</dbReference>
<dbReference type="InterPro" id="IPR023828">
    <property type="entry name" value="Peptidase_S8_Ser-AS"/>
</dbReference>
<name>R7B2C3_9FIRM</name>
<dbReference type="Gene3D" id="3.40.50.200">
    <property type="entry name" value="Peptidase S8/S53 domain"/>
    <property type="match status" value="1"/>
</dbReference>
<evidence type="ECO:0000256" key="5">
    <source>
        <dbReference type="PIRSR" id="PIRSR615500-1"/>
    </source>
</evidence>
<feature type="domain" description="Peptidase S8/S53" evidence="7">
    <location>
        <begin position="439"/>
        <end position="565"/>
    </location>
</feature>
<evidence type="ECO:0000256" key="1">
    <source>
        <dbReference type="ARBA" id="ARBA00011073"/>
    </source>
</evidence>
<dbReference type="InterPro" id="IPR050131">
    <property type="entry name" value="Peptidase_S8_subtilisin-like"/>
</dbReference>
<dbReference type="InterPro" id="IPR034045">
    <property type="entry name" value="Pep_S8_CspA-like"/>
</dbReference>
<dbReference type="SUPFAM" id="SSF52743">
    <property type="entry name" value="Subtilisin-like"/>
    <property type="match status" value="1"/>
</dbReference>
<feature type="active site" description="Charge relay system" evidence="5 6">
    <location>
        <position position="133"/>
    </location>
</feature>
<dbReference type="PIRSF" id="PIRSF037894">
    <property type="entry name" value="Subtilisin_rel_CspABC"/>
    <property type="match status" value="1"/>
</dbReference>
<dbReference type="PROSITE" id="PS00138">
    <property type="entry name" value="SUBTILASE_SER"/>
    <property type="match status" value="1"/>
</dbReference>
<dbReference type="PANTHER" id="PTHR43806:SF11">
    <property type="entry name" value="CEREVISIN-RELATED"/>
    <property type="match status" value="1"/>
</dbReference>
<protein>
    <recommendedName>
        <fullName evidence="11">Peptidase S8/S53 domain-containing protein</fullName>
    </recommendedName>
</protein>
<proteinExistence type="inferred from homology"/>
<dbReference type="PANTHER" id="PTHR43806">
    <property type="entry name" value="PEPTIDASE S8"/>
    <property type="match status" value="1"/>
</dbReference>
<evidence type="ECO:0000259" key="7">
    <source>
        <dbReference type="Pfam" id="PF00082"/>
    </source>
</evidence>
<dbReference type="InterPro" id="IPR036852">
    <property type="entry name" value="Peptidase_S8/S53_dom_sf"/>
</dbReference>
<evidence type="ECO:0000313" key="9">
    <source>
        <dbReference type="EMBL" id="CDD58079.1"/>
    </source>
</evidence>
<dbReference type="Pfam" id="PF18425">
    <property type="entry name" value="CspB_prodomain"/>
    <property type="match status" value="1"/>
</dbReference>
<feature type="active site" description="Charge relay system" evidence="5 6">
    <location>
        <position position="206"/>
    </location>
</feature>
<feature type="active site" description="Charge relay system" evidence="5 6">
    <location>
        <position position="509"/>
    </location>
</feature>
<dbReference type="Proteomes" id="UP000018141">
    <property type="component" value="Unassembled WGS sequence"/>
</dbReference>